<dbReference type="PROSITE" id="PS50014">
    <property type="entry name" value="BROMODOMAIN_2"/>
    <property type="match status" value="1"/>
</dbReference>
<dbReference type="PANTHER" id="PTHR22881">
    <property type="entry name" value="BROMODOMAIN CONTAINING PROTEIN"/>
    <property type="match status" value="1"/>
</dbReference>
<accession>A0A4Y7PUG1</accession>
<dbReference type="AlphaFoldDB" id="A0A4Y7PUG1"/>
<dbReference type="GO" id="GO:0005634">
    <property type="term" value="C:nucleus"/>
    <property type="evidence" value="ECO:0007669"/>
    <property type="project" value="TreeGrafter"/>
</dbReference>
<keyword evidence="1 2" id="KW-0103">Bromodomain</keyword>
<feature type="region of interest" description="Disordered" evidence="3">
    <location>
        <begin position="173"/>
        <end position="235"/>
    </location>
</feature>
<dbReference type="VEuPathDB" id="FungiDB:BD410DRAFT_728878"/>
<feature type="domain" description="Bromo" evidence="4">
    <location>
        <begin position="45"/>
        <end position="115"/>
    </location>
</feature>
<dbReference type="Pfam" id="PF00439">
    <property type="entry name" value="Bromodomain"/>
    <property type="match status" value="1"/>
</dbReference>
<evidence type="ECO:0000259" key="4">
    <source>
        <dbReference type="PROSITE" id="PS50014"/>
    </source>
</evidence>
<dbReference type="InterPro" id="IPR001487">
    <property type="entry name" value="Bromodomain"/>
</dbReference>
<evidence type="ECO:0000313" key="6">
    <source>
        <dbReference type="Proteomes" id="UP000294933"/>
    </source>
</evidence>
<protein>
    <recommendedName>
        <fullName evidence="4">Bromo domain-containing protein</fullName>
    </recommendedName>
</protein>
<dbReference type="Gene3D" id="1.20.920.10">
    <property type="entry name" value="Bromodomain-like"/>
    <property type="match status" value="1"/>
</dbReference>
<dbReference type="PANTHER" id="PTHR22881:SF27">
    <property type="entry name" value="BROMODOMAIN CONTAINING 7_9"/>
    <property type="match status" value="1"/>
</dbReference>
<dbReference type="InterPro" id="IPR036427">
    <property type="entry name" value="Bromodomain-like_sf"/>
</dbReference>
<dbReference type="PRINTS" id="PR00503">
    <property type="entry name" value="BROMODOMAIN"/>
</dbReference>
<dbReference type="InterPro" id="IPR051831">
    <property type="entry name" value="Bromodomain_contain_prot"/>
</dbReference>
<name>A0A4Y7PUG1_9AGAM</name>
<proteinExistence type="predicted"/>
<evidence type="ECO:0000256" key="3">
    <source>
        <dbReference type="SAM" id="MobiDB-lite"/>
    </source>
</evidence>
<evidence type="ECO:0000256" key="1">
    <source>
        <dbReference type="ARBA" id="ARBA00023117"/>
    </source>
</evidence>
<dbReference type="EMBL" id="ML170211">
    <property type="protein sequence ID" value="TDL18219.1"/>
    <property type="molecule type" value="Genomic_DNA"/>
</dbReference>
<evidence type="ECO:0000256" key="2">
    <source>
        <dbReference type="PROSITE-ProRule" id="PRU00035"/>
    </source>
</evidence>
<dbReference type="SMART" id="SM00297">
    <property type="entry name" value="BROMO"/>
    <property type="match status" value="1"/>
</dbReference>
<sequence>MSKAVGKAFKGKGALYGDTTLPKAPRQVKLKPLKEVLTKLMVQIKKKDDYAFFLQPVDASQVPGYADAVKFPMDFGTMTNKVDKGRYRSLEDFTADFRLVTSNARLFNPPSTLFHTEATRIEEWGLDQITKASAQVIEYETDWNIDVVADDNPTSTLGDDIDEGGAKDTLTRIKQDNEEGRSIRSGSVTSTGPGQTERSKRVVKTSQKKPPGTISESIEVDGRLPGSKDGLGAFTPGSDMANLMLALKLKGKRYRTKKERLRVEKEGLPLLPDGSLDYSEMEDPFSIFQNLVPDARTMPGLIPVLQTPGRQDSLAVSREETPLAEGSNTIPIPSPTSVPLESIPSLFPADRKAHLPVQSATGKKRLRHWTIVRNSSSRSRVRDGDDEFVETVGKKRRVAEITDYGTFSALPGLLAAEQKVSAETFGRMLGTEDKLFEAIRRSLHSAPLPLKNTMNETGKDDENKVQNLQELLDAEEYITDVVYGGDDGLAYVRSLAEFVRSSRSSQHVKSECSDDLPSGGLKMPLSEWVETNIVNPLTSGRHSLLRDTLQRLVNGSTSSMSHPEISSASANQELHEYLQTLKQLSGADEKIDMVPLLRAPHELFIAENEWSGVEFKATKEREREEMESALAKSNAAEFLAYAIENHRRAELPIAGAPSGSIVNATSQTAGDTTEVIDHALDVGADAIVEIDRRVREDGKGLDGTVEDPALRKLRLNLLAVAKRAPLDKIGSLPPDLVPPHILRIVPSLSS</sequence>
<dbReference type="Proteomes" id="UP000294933">
    <property type="component" value="Unassembled WGS sequence"/>
</dbReference>
<reference evidence="5 6" key="1">
    <citation type="submission" date="2018-06" db="EMBL/GenBank/DDBJ databases">
        <title>A transcriptomic atlas of mushroom development highlights an independent origin of complex multicellularity.</title>
        <authorList>
            <consortium name="DOE Joint Genome Institute"/>
            <person name="Krizsan K."/>
            <person name="Almasi E."/>
            <person name="Merenyi Z."/>
            <person name="Sahu N."/>
            <person name="Viragh M."/>
            <person name="Koszo T."/>
            <person name="Mondo S."/>
            <person name="Kiss B."/>
            <person name="Balint B."/>
            <person name="Kues U."/>
            <person name="Barry K."/>
            <person name="Hegedus J.C."/>
            <person name="Henrissat B."/>
            <person name="Johnson J."/>
            <person name="Lipzen A."/>
            <person name="Ohm R."/>
            <person name="Nagy I."/>
            <person name="Pangilinan J."/>
            <person name="Yan J."/>
            <person name="Xiong Y."/>
            <person name="Grigoriev I.V."/>
            <person name="Hibbett D.S."/>
            <person name="Nagy L.G."/>
        </authorList>
    </citation>
    <scope>NUCLEOTIDE SEQUENCE [LARGE SCALE GENOMIC DNA]</scope>
    <source>
        <strain evidence="5 6">SZMC22713</strain>
    </source>
</reference>
<dbReference type="STRING" id="50990.A0A4Y7PUG1"/>
<feature type="compositionally biased region" description="Polar residues" evidence="3">
    <location>
        <begin position="184"/>
        <end position="196"/>
    </location>
</feature>
<dbReference type="SUPFAM" id="SSF47370">
    <property type="entry name" value="Bromodomain"/>
    <property type="match status" value="1"/>
</dbReference>
<keyword evidence="6" id="KW-1185">Reference proteome</keyword>
<gene>
    <name evidence="5" type="ORF">BD410DRAFT_728878</name>
</gene>
<feature type="compositionally biased region" description="Basic and acidic residues" evidence="3">
    <location>
        <begin position="173"/>
        <end position="182"/>
    </location>
</feature>
<dbReference type="OrthoDB" id="21449at2759"/>
<evidence type="ECO:0000313" key="5">
    <source>
        <dbReference type="EMBL" id="TDL18219.1"/>
    </source>
</evidence>
<dbReference type="GO" id="GO:0006325">
    <property type="term" value="P:chromatin organization"/>
    <property type="evidence" value="ECO:0007669"/>
    <property type="project" value="UniProtKB-ARBA"/>
</dbReference>
<dbReference type="GO" id="GO:0006357">
    <property type="term" value="P:regulation of transcription by RNA polymerase II"/>
    <property type="evidence" value="ECO:0007669"/>
    <property type="project" value="TreeGrafter"/>
</dbReference>
<dbReference type="CDD" id="cd04369">
    <property type="entry name" value="Bromodomain"/>
    <property type="match status" value="1"/>
</dbReference>
<organism evidence="5 6">
    <name type="scientific">Rickenella mellea</name>
    <dbReference type="NCBI Taxonomy" id="50990"/>
    <lineage>
        <taxon>Eukaryota</taxon>
        <taxon>Fungi</taxon>
        <taxon>Dikarya</taxon>
        <taxon>Basidiomycota</taxon>
        <taxon>Agaricomycotina</taxon>
        <taxon>Agaricomycetes</taxon>
        <taxon>Hymenochaetales</taxon>
        <taxon>Rickenellaceae</taxon>
        <taxon>Rickenella</taxon>
    </lineage>
</organism>